<evidence type="ECO:0000256" key="1">
    <source>
        <dbReference type="ARBA" id="ARBA00022578"/>
    </source>
</evidence>
<evidence type="ECO:0000313" key="6">
    <source>
        <dbReference type="Proteomes" id="UP000004508"/>
    </source>
</evidence>
<dbReference type="InterPro" id="IPR032874">
    <property type="entry name" value="DDE_dom"/>
</dbReference>
<evidence type="ECO:0000256" key="3">
    <source>
        <dbReference type="ARBA" id="ARBA00023172"/>
    </source>
</evidence>
<feature type="domain" description="DDE" evidence="4">
    <location>
        <begin position="110"/>
        <end position="236"/>
    </location>
</feature>
<evidence type="ECO:0000313" key="5">
    <source>
        <dbReference type="EMBL" id="EFH80795.1"/>
    </source>
</evidence>
<dbReference type="PANTHER" id="PTHR35528">
    <property type="entry name" value="BLL1675 PROTEIN"/>
    <property type="match status" value="1"/>
</dbReference>
<evidence type="ECO:0000256" key="2">
    <source>
        <dbReference type="ARBA" id="ARBA00023125"/>
    </source>
</evidence>
<dbReference type="InParanoid" id="D6U1E4"/>
<dbReference type="NCBIfam" id="NF033587">
    <property type="entry name" value="transpos_IS6"/>
    <property type="match status" value="1"/>
</dbReference>
<dbReference type="GO" id="GO:0003677">
    <property type="term" value="F:DNA binding"/>
    <property type="evidence" value="ECO:0007669"/>
    <property type="project" value="UniProtKB-KW"/>
</dbReference>
<organism evidence="5 6">
    <name type="scientific">Ktedonobacter racemifer DSM 44963</name>
    <dbReference type="NCBI Taxonomy" id="485913"/>
    <lineage>
        <taxon>Bacteria</taxon>
        <taxon>Bacillati</taxon>
        <taxon>Chloroflexota</taxon>
        <taxon>Ktedonobacteria</taxon>
        <taxon>Ktedonobacterales</taxon>
        <taxon>Ktedonobacteraceae</taxon>
        <taxon>Ktedonobacter</taxon>
    </lineage>
</organism>
<dbReference type="Proteomes" id="UP000004508">
    <property type="component" value="Unassembled WGS sequence"/>
</dbReference>
<dbReference type="EMBL" id="ADVG01000004">
    <property type="protein sequence ID" value="EFH80795.1"/>
    <property type="molecule type" value="Genomic_DNA"/>
</dbReference>
<proteinExistence type="predicted"/>
<name>D6U1E4_KTERA</name>
<comment type="caution">
    <text evidence="5">The sequence shown here is derived from an EMBL/GenBank/DDBJ whole genome shotgun (WGS) entry which is preliminary data.</text>
</comment>
<keyword evidence="3" id="KW-0233">DNA recombination</keyword>
<dbReference type="InterPro" id="IPR047930">
    <property type="entry name" value="Transpos_IS6"/>
</dbReference>
<gene>
    <name evidence="5" type="ORF">Krac_1417</name>
</gene>
<dbReference type="GO" id="GO:0006310">
    <property type="term" value="P:DNA recombination"/>
    <property type="evidence" value="ECO:0007669"/>
    <property type="project" value="UniProtKB-KW"/>
</dbReference>
<evidence type="ECO:0000259" key="4">
    <source>
        <dbReference type="Pfam" id="PF13610"/>
    </source>
</evidence>
<dbReference type="OrthoDB" id="159395at2"/>
<dbReference type="InterPro" id="IPR052183">
    <property type="entry name" value="IS_Transposase"/>
</dbReference>
<dbReference type="GO" id="GO:0032196">
    <property type="term" value="P:transposition"/>
    <property type="evidence" value="ECO:0007669"/>
    <property type="project" value="UniProtKB-KW"/>
</dbReference>
<dbReference type="Pfam" id="PF13610">
    <property type="entry name" value="DDE_Tnp_IS240"/>
    <property type="match status" value="1"/>
</dbReference>
<protein>
    <submittedName>
        <fullName evidence="5">Integrase catalytic region</fullName>
    </submittedName>
</protein>
<dbReference type="PANTHER" id="PTHR35528:SF3">
    <property type="entry name" value="BLL1675 PROTEIN"/>
    <property type="match status" value="1"/>
</dbReference>
<dbReference type="SUPFAM" id="SSF53098">
    <property type="entry name" value="Ribonuclease H-like"/>
    <property type="match status" value="1"/>
</dbReference>
<keyword evidence="2" id="KW-0238">DNA-binding</keyword>
<sequence length="273" mass="32516">MHCPHCTSPSTKEQRQKTTLGYRIFRCLACKHLFNERTNTPFNYLEYPTDIVLLVVVWRLRYKLSLRDVAEMFLERGWTFTHEAVRDWEARFTPLLTDQLRRKRHGQAGTSWYVDETYIKVHGKWCYLYRAIDHEGNLVDSRLSEKRDMEAAKRFFQQAVEICGHAPEQVTTDGHTSYPRAIREIIGNHVYHRTNKYLNNLLEQDHRGVKQRYYPMHGFGNVEAASRFCCAFDELRHYLRPRSRREENVSLAEQRLFFSQRFADLQTLMMAVS</sequence>
<dbReference type="RefSeq" id="WP_007917776.1">
    <property type="nucleotide sequence ID" value="NZ_ADVG01000004.1"/>
</dbReference>
<reference evidence="5 6" key="1">
    <citation type="journal article" date="2011" name="Stand. Genomic Sci.">
        <title>Non-contiguous finished genome sequence and contextual data of the filamentous soil bacterium Ktedonobacter racemifer type strain (SOSP1-21).</title>
        <authorList>
            <person name="Chang Y.J."/>
            <person name="Land M."/>
            <person name="Hauser L."/>
            <person name="Chertkov O."/>
            <person name="Del Rio T.G."/>
            <person name="Nolan M."/>
            <person name="Copeland A."/>
            <person name="Tice H."/>
            <person name="Cheng J.F."/>
            <person name="Lucas S."/>
            <person name="Han C."/>
            <person name="Goodwin L."/>
            <person name="Pitluck S."/>
            <person name="Ivanova N."/>
            <person name="Ovchinikova G."/>
            <person name="Pati A."/>
            <person name="Chen A."/>
            <person name="Palaniappan K."/>
            <person name="Mavromatis K."/>
            <person name="Liolios K."/>
            <person name="Brettin T."/>
            <person name="Fiebig A."/>
            <person name="Rohde M."/>
            <person name="Abt B."/>
            <person name="Goker M."/>
            <person name="Detter J.C."/>
            <person name="Woyke T."/>
            <person name="Bristow J."/>
            <person name="Eisen J.A."/>
            <person name="Markowitz V."/>
            <person name="Hugenholtz P."/>
            <person name="Kyrpides N.C."/>
            <person name="Klenk H.P."/>
            <person name="Lapidus A."/>
        </authorList>
    </citation>
    <scope>NUCLEOTIDE SEQUENCE [LARGE SCALE GENOMIC DNA]</scope>
    <source>
        <strain evidence="6">DSM 44963</strain>
    </source>
</reference>
<dbReference type="InterPro" id="IPR012337">
    <property type="entry name" value="RNaseH-like_sf"/>
</dbReference>
<keyword evidence="6" id="KW-1185">Reference proteome</keyword>
<dbReference type="AlphaFoldDB" id="D6U1E4"/>
<dbReference type="STRING" id="485913.Krac_1417"/>
<dbReference type="eggNOG" id="COG3316">
    <property type="taxonomic scope" value="Bacteria"/>
</dbReference>
<keyword evidence="1" id="KW-0815">Transposition</keyword>
<accession>D6U1E4</accession>